<evidence type="ECO:0000256" key="1">
    <source>
        <dbReference type="SAM" id="SignalP"/>
    </source>
</evidence>
<dbReference type="Pfam" id="PF04832">
    <property type="entry name" value="SOUL"/>
    <property type="match status" value="1"/>
</dbReference>
<proteinExistence type="predicted"/>
<evidence type="ECO:0000313" key="2">
    <source>
        <dbReference type="EMBL" id="QDU85100.1"/>
    </source>
</evidence>
<feature type="chain" id="PRO_5022213597" evidence="1">
    <location>
        <begin position="21"/>
        <end position="325"/>
    </location>
</feature>
<sequence precursor="true">MPSAIAFALVLIGASTVARAAAPESAATESAAAGSLVEASGDASVEIDAHTRSAERERFELRLAVWNAEQPRRRTRAAETLRSALAVRGATLEQLIAAAERAEDTLLDGTAARLVETTATQARWRALSDRDAATAWLAKRLDGLASDLAFQPYLEADLPEGFPQPTLPHDVELKRYPRYRMATAPMGSGRQDGAFWKLFQHIQSNEIPMTAPVETTYEADGERMRATTMAFLYEGPEQGRAGEAGAVDVVDVGEQWVVSMGLRGYDSRERIDAAHAALLEYVAVHGGLEVVGEMRTMGYNSPMVMGARRTFEVQVPVRVQLLGDA</sequence>
<feature type="signal peptide" evidence="1">
    <location>
        <begin position="1"/>
        <end position="20"/>
    </location>
</feature>
<dbReference type="InterPro" id="IPR011256">
    <property type="entry name" value="Reg_factor_effector_dom_sf"/>
</dbReference>
<accession>A0A518D0W7</accession>
<organism evidence="2 3">
    <name type="scientific">Rohdeia mirabilis</name>
    <dbReference type="NCBI Taxonomy" id="2528008"/>
    <lineage>
        <taxon>Bacteria</taxon>
        <taxon>Pseudomonadati</taxon>
        <taxon>Planctomycetota</taxon>
        <taxon>Planctomycetia</taxon>
        <taxon>Planctomycetia incertae sedis</taxon>
        <taxon>Rohdeia</taxon>
    </lineage>
</organism>
<gene>
    <name evidence="2" type="ORF">Pla163_22250</name>
</gene>
<protein>
    <submittedName>
        <fullName evidence="2">SOUL heme-binding protein</fullName>
    </submittedName>
</protein>
<dbReference type="Gene3D" id="3.20.80.10">
    <property type="entry name" value="Regulatory factor, effector binding domain"/>
    <property type="match status" value="1"/>
</dbReference>
<reference evidence="2 3" key="1">
    <citation type="submission" date="2019-02" db="EMBL/GenBank/DDBJ databases">
        <title>Deep-cultivation of Planctomycetes and their phenomic and genomic characterization uncovers novel biology.</title>
        <authorList>
            <person name="Wiegand S."/>
            <person name="Jogler M."/>
            <person name="Boedeker C."/>
            <person name="Pinto D."/>
            <person name="Vollmers J."/>
            <person name="Rivas-Marin E."/>
            <person name="Kohn T."/>
            <person name="Peeters S.H."/>
            <person name="Heuer A."/>
            <person name="Rast P."/>
            <person name="Oberbeckmann S."/>
            <person name="Bunk B."/>
            <person name="Jeske O."/>
            <person name="Meyerdierks A."/>
            <person name="Storesund J.E."/>
            <person name="Kallscheuer N."/>
            <person name="Luecker S."/>
            <person name="Lage O.M."/>
            <person name="Pohl T."/>
            <person name="Merkel B.J."/>
            <person name="Hornburger P."/>
            <person name="Mueller R.-W."/>
            <person name="Bruemmer F."/>
            <person name="Labrenz M."/>
            <person name="Spormann A.M."/>
            <person name="Op den Camp H."/>
            <person name="Overmann J."/>
            <person name="Amann R."/>
            <person name="Jetten M.S.M."/>
            <person name="Mascher T."/>
            <person name="Medema M.H."/>
            <person name="Devos D.P."/>
            <person name="Kaster A.-K."/>
            <person name="Ovreas L."/>
            <person name="Rohde M."/>
            <person name="Galperin M.Y."/>
            <person name="Jogler C."/>
        </authorList>
    </citation>
    <scope>NUCLEOTIDE SEQUENCE [LARGE SCALE GENOMIC DNA]</scope>
    <source>
        <strain evidence="2 3">Pla163</strain>
    </source>
</reference>
<dbReference type="AlphaFoldDB" id="A0A518D0W7"/>
<dbReference type="InterPro" id="IPR006917">
    <property type="entry name" value="SOUL_heme-bd"/>
</dbReference>
<dbReference type="OrthoDB" id="263408at2"/>
<dbReference type="EMBL" id="CP036290">
    <property type="protein sequence ID" value="QDU85100.1"/>
    <property type="molecule type" value="Genomic_DNA"/>
</dbReference>
<dbReference type="SUPFAM" id="SSF55136">
    <property type="entry name" value="Probable bacterial effector-binding domain"/>
    <property type="match status" value="1"/>
</dbReference>
<keyword evidence="3" id="KW-1185">Reference proteome</keyword>
<name>A0A518D0W7_9BACT</name>
<evidence type="ECO:0000313" key="3">
    <source>
        <dbReference type="Proteomes" id="UP000319342"/>
    </source>
</evidence>
<keyword evidence="1" id="KW-0732">Signal</keyword>
<dbReference type="RefSeq" id="WP_145187823.1">
    <property type="nucleotide sequence ID" value="NZ_CP036290.1"/>
</dbReference>
<dbReference type="Proteomes" id="UP000319342">
    <property type="component" value="Chromosome"/>
</dbReference>